<keyword evidence="6 14" id="KW-0863">Zinc-finger</keyword>
<keyword evidence="17" id="KW-0255">Endonuclease</keyword>
<evidence type="ECO:0000313" key="19">
    <source>
        <dbReference type="Proteomes" id="UP000564629"/>
    </source>
</evidence>
<evidence type="ECO:0000256" key="4">
    <source>
        <dbReference type="ARBA" id="ARBA00022723"/>
    </source>
</evidence>
<dbReference type="InterPro" id="IPR000214">
    <property type="entry name" value="Znf_DNA_glyclase/AP_lyase"/>
</dbReference>
<keyword evidence="9" id="KW-0238">DNA-binding</keyword>
<keyword evidence="18" id="KW-1185">Reference proteome</keyword>
<accession>A0A511F7Y3</accession>
<evidence type="ECO:0000259" key="15">
    <source>
        <dbReference type="PROSITE" id="PS51066"/>
    </source>
</evidence>
<reference evidence="16 18" key="1">
    <citation type="submission" date="2019-07" db="EMBL/GenBank/DDBJ databases">
        <title>Whole genome shotgun sequence of Cellulomonas hominis NBRC 16055.</title>
        <authorList>
            <person name="Hosoyama A."/>
            <person name="Uohara A."/>
            <person name="Ohji S."/>
            <person name="Ichikawa N."/>
        </authorList>
    </citation>
    <scope>NUCLEOTIDE SEQUENCE [LARGE SCALE GENOMIC DNA]</scope>
    <source>
        <strain evidence="16 18">NBRC 16055</strain>
    </source>
</reference>
<evidence type="ECO:0000256" key="9">
    <source>
        <dbReference type="ARBA" id="ARBA00023125"/>
    </source>
</evidence>
<dbReference type="CDD" id="cd08970">
    <property type="entry name" value="AcNei1_N"/>
    <property type="match status" value="1"/>
</dbReference>
<evidence type="ECO:0000256" key="12">
    <source>
        <dbReference type="ARBA" id="ARBA00023268"/>
    </source>
</evidence>
<dbReference type="SMART" id="SM00898">
    <property type="entry name" value="Fapy_DNA_glyco"/>
    <property type="match status" value="1"/>
</dbReference>
<gene>
    <name evidence="16" type="ORF">CHO01_05220</name>
    <name evidence="17" type="ORF">HNR08_001901</name>
</gene>
<dbReference type="Gene3D" id="1.10.8.50">
    <property type="match status" value="1"/>
</dbReference>
<evidence type="ECO:0000256" key="6">
    <source>
        <dbReference type="ARBA" id="ARBA00022771"/>
    </source>
</evidence>
<keyword evidence="5" id="KW-0227">DNA damage</keyword>
<comment type="caution">
    <text evidence="16">The sequence shown here is derived from an EMBL/GenBank/DDBJ whole genome shotgun (WGS) entry which is preliminary data.</text>
</comment>
<dbReference type="AlphaFoldDB" id="A0A511F7Y3"/>
<keyword evidence="17" id="KW-0540">Nuclease</keyword>
<dbReference type="SMART" id="SM01232">
    <property type="entry name" value="H2TH"/>
    <property type="match status" value="1"/>
</dbReference>
<evidence type="ECO:0000256" key="13">
    <source>
        <dbReference type="ARBA" id="ARBA00023295"/>
    </source>
</evidence>
<keyword evidence="8" id="KW-0862">Zinc</keyword>
<evidence type="ECO:0000256" key="2">
    <source>
        <dbReference type="ARBA" id="ARBA00009409"/>
    </source>
</evidence>
<keyword evidence="11 17" id="KW-0456">Lyase</keyword>
<comment type="cofactor">
    <cofactor evidence="1">
        <name>Zn(2+)</name>
        <dbReference type="ChEBI" id="CHEBI:29105"/>
    </cofactor>
</comment>
<evidence type="ECO:0000256" key="10">
    <source>
        <dbReference type="ARBA" id="ARBA00023204"/>
    </source>
</evidence>
<dbReference type="SUPFAM" id="SSF81624">
    <property type="entry name" value="N-terminal domain of MutM-like DNA repair proteins"/>
    <property type="match status" value="1"/>
</dbReference>
<evidence type="ECO:0000313" key="17">
    <source>
        <dbReference type="EMBL" id="MBB5473165.1"/>
    </source>
</evidence>
<dbReference type="Gene3D" id="3.20.190.10">
    <property type="entry name" value="MutM-like, N-terminal"/>
    <property type="match status" value="1"/>
</dbReference>
<evidence type="ECO:0000256" key="1">
    <source>
        <dbReference type="ARBA" id="ARBA00001947"/>
    </source>
</evidence>
<evidence type="ECO:0000256" key="11">
    <source>
        <dbReference type="ARBA" id="ARBA00023239"/>
    </source>
</evidence>
<keyword evidence="13 17" id="KW-0326">Glycosidase</keyword>
<dbReference type="SUPFAM" id="SSF46946">
    <property type="entry name" value="S13-like H2TH domain"/>
    <property type="match status" value="1"/>
</dbReference>
<dbReference type="InterPro" id="IPR010663">
    <property type="entry name" value="Znf_FPG/IleRS"/>
</dbReference>
<dbReference type="GO" id="GO:0006284">
    <property type="term" value="P:base-excision repair"/>
    <property type="evidence" value="ECO:0007669"/>
    <property type="project" value="InterPro"/>
</dbReference>
<evidence type="ECO:0000256" key="14">
    <source>
        <dbReference type="PROSITE-ProRule" id="PRU00391"/>
    </source>
</evidence>
<keyword evidence="10" id="KW-0234">DNA repair</keyword>
<dbReference type="EMBL" id="JACHDN010000001">
    <property type="protein sequence ID" value="MBB5473165.1"/>
    <property type="molecule type" value="Genomic_DNA"/>
</dbReference>
<dbReference type="EC" id="4.2.99.18" evidence="3"/>
<comment type="similarity">
    <text evidence="2">Belongs to the FPG family.</text>
</comment>
<dbReference type="GO" id="GO:0000703">
    <property type="term" value="F:oxidized pyrimidine nucleobase lesion DNA N-glycosylase activity"/>
    <property type="evidence" value="ECO:0007669"/>
    <property type="project" value="TreeGrafter"/>
</dbReference>
<evidence type="ECO:0000256" key="8">
    <source>
        <dbReference type="ARBA" id="ARBA00022833"/>
    </source>
</evidence>
<dbReference type="GO" id="GO:0140078">
    <property type="term" value="F:class I DNA-(apurinic or apyrimidinic site) endonuclease activity"/>
    <property type="evidence" value="ECO:0007669"/>
    <property type="project" value="UniProtKB-EC"/>
</dbReference>
<evidence type="ECO:0000313" key="16">
    <source>
        <dbReference type="EMBL" id="GEL45406.1"/>
    </source>
</evidence>
<sequence>MPEGHTVHRIARQFARDFVGHRLAVSSPQGRFAAGAALLDGRELLTSAAVGKQLFLGFAGGHVLRVHLGLYGAWDFSGVVSPLVEGGGAVASLGAPRVRRAVRMGEGEREGDVGAEVEDFPPAPVGQVRVRLATGSTVADLRGPTACEVLDPAATAVALAKLGPDPAVEDDVRARMADPRAVAMATGAGPGPGAGADAGAGAAAAAAATAAAGPVAADGAVADAVAPGPGSAADVMVQRLTSRGTPVGQLLMDQAVVAGIGNIYRAELLYRARLDPHVPGKRVPRETARALWDDWSVLLADGIRTGVMITREDLDESGRAAALADPDERHWVYGRAGEPCRTCGTPVVVEEMAGRKLYWCPTCQR</sequence>
<dbReference type="InterPro" id="IPR010979">
    <property type="entry name" value="Ribosomal_uS13-like_H2TH"/>
</dbReference>
<keyword evidence="12" id="KW-0511">Multifunctional enzyme</keyword>
<proteinExistence type="inferred from homology"/>
<dbReference type="InterPro" id="IPR015886">
    <property type="entry name" value="H2TH_FPG"/>
</dbReference>
<dbReference type="RefSeq" id="WP_146833129.1">
    <property type="nucleotide sequence ID" value="NZ_BJVQ01000004.1"/>
</dbReference>
<evidence type="ECO:0000256" key="3">
    <source>
        <dbReference type="ARBA" id="ARBA00012720"/>
    </source>
</evidence>
<dbReference type="EMBL" id="BJVQ01000004">
    <property type="protein sequence ID" value="GEL45406.1"/>
    <property type="molecule type" value="Genomic_DNA"/>
</dbReference>
<dbReference type="InterPro" id="IPR035937">
    <property type="entry name" value="FPG_N"/>
</dbReference>
<feature type="domain" description="FPG-type" evidence="15">
    <location>
        <begin position="331"/>
        <end position="365"/>
    </location>
</feature>
<evidence type="ECO:0000313" key="18">
    <source>
        <dbReference type="Proteomes" id="UP000321723"/>
    </source>
</evidence>
<dbReference type="Pfam" id="PF06831">
    <property type="entry name" value="H2TH"/>
    <property type="match status" value="1"/>
</dbReference>
<dbReference type="PROSITE" id="PS51066">
    <property type="entry name" value="ZF_FPG_2"/>
    <property type="match status" value="1"/>
</dbReference>
<keyword evidence="7 17" id="KW-0378">Hydrolase</keyword>
<dbReference type="OrthoDB" id="9800855at2"/>
<name>A0A511F7Y3_9CELL</name>
<dbReference type="InterPro" id="IPR012319">
    <property type="entry name" value="FPG_cat"/>
</dbReference>
<dbReference type="GO" id="GO:0003684">
    <property type="term" value="F:damaged DNA binding"/>
    <property type="evidence" value="ECO:0007669"/>
    <property type="project" value="InterPro"/>
</dbReference>
<evidence type="ECO:0000256" key="5">
    <source>
        <dbReference type="ARBA" id="ARBA00022763"/>
    </source>
</evidence>
<dbReference type="Pfam" id="PF06827">
    <property type="entry name" value="zf-FPG_IleRS"/>
    <property type="match status" value="1"/>
</dbReference>
<dbReference type="PANTHER" id="PTHR42697">
    <property type="entry name" value="ENDONUCLEASE 8"/>
    <property type="match status" value="1"/>
</dbReference>
<dbReference type="PANTHER" id="PTHR42697:SF1">
    <property type="entry name" value="ENDONUCLEASE 8"/>
    <property type="match status" value="1"/>
</dbReference>
<dbReference type="Pfam" id="PF01149">
    <property type="entry name" value="Fapy_DNA_glyco"/>
    <property type="match status" value="1"/>
</dbReference>
<keyword evidence="4" id="KW-0479">Metal-binding</keyword>
<reference evidence="17 19" key="2">
    <citation type="submission" date="2020-08" db="EMBL/GenBank/DDBJ databases">
        <title>Sequencing the genomes of 1000 actinobacteria strains.</title>
        <authorList>
            <person name="Klenk H.-P."/>
        </authorList>
    </citation>
    <scope>NUCLEOTIDE SEQUENCE [LARGE SCALE GENOMIC DNA]</scope>
    <source>
        <strain evidence="17 19">DSM 9581</strain>
    </source>
</reference>
<dbReference type="Proteomes" id="UP000321723">
    <property type="component" value="Unassembled WGS sequence"/>
</dbReference>
<evidence type="ECO:0000256" key="7">
    <source>
        <dbReference type="ARBA" id="ARBA00022801"/>
    </source>
</evidence>
<dbReference type="Proteomes" id="UP000564629">
    <property type="component" value="Unassembled WGS sequence"/>
</dbReference>
<dbReference type="GO" id="GO:0008270">
    <property type="term" value="F:zinc ion binding"/>
    <property type="evidence" value="ECO:0007669"/>
    <property type="project" value="UniProtKB-KW"/>
</dbReference>
<dbReference type="SUPFAM" id="SSF57716">
    <property type="entry name" value="Glucocorticoid receptor-like (DNA-binding domain)"/>
    <property type="match status" value="1"/>
</dbReference>
<protein>
    <recommendedName>
        <fullName evidence="3">DNA-(apurinic or apyrimidinic site) lyase</fullName>
        <ecNumber evidence="3">4.2.99.18</ecNumber>
    </recommendedName>
</protein>
<organism evidence="16 18">
    <name type="scientific">Cellulomonas hominis</name>
    <dbReference type="NCBI Taxonomy" id="156981"/>
    <lineage>
        <taxon>Bacteria</taxon>
        <taxon>Bacillati</taxon>
        <taxon>Actinomycetota</taxon>
        <taxon>Actinomycetes</taxon>
        <taxon>Micrococcales</taxon>
        <taxon>Cellulomonadaceae</taxon>
        <taxon>Cellulomonas</taxon>
    </lineage>
</organism>